<proteinExistence type="predicted"/>
<dbReference type="GO" id="GO:0000160">
    <property type="term" value="P:phosphorelay signal transduction system"/>
    <property type="evidence" value="ECO:0007669"/>
    <property type="project" value="UniProtKB-KW"/>
</dbReference>
<accession>A0A8T8K373</accession>
<feature type="transmembrane region" description="Helical" evidence="7">
    <location>
        <begin position="36"/>
        <end position="56"/>
    </location>
</feature>
<evidence type="ECO:0000256" key="5">
    <source>
        <dbReference type="ARBA" id="ARBA00022840"/>
    </source>
</evidence>
<dbReference type="PROSITE" id="PS50113">
    <property type="entry name" value="PAC"/>
    <property type="match status" value="1"/>
</dbReference>
<keyword evidence="12" id="KW-1185">Reference proteome</keyword>
<dbReference type="Pfam" id="PF00989">
    <property type="entry name" value="PAS"/>
    <property type="match status" value="1"/>
</dbReference>
<evidence type="ECO:0000313" key="12">
    <source>
        <dbReference type="Proteomes" id="UP000681041"/>
    </source>
</evidence>
<dbReference type="SMART" id="SM00387">
    <property type="entry name" value="HATPase_c"/>
    <property type="match status" value="1"/>
</dbReference>
<evidence type="ECO:0000256" key="4">
    <source>
        <dbReference type="ARBA" id="ARBA00022777"/>
    </source>
</evidence>
<dbReference type="Pfam" id="PF07568">
    <property type="entry name" value="HisKA_2"/>
    <property type="match status" value="1"/>
</dbReference>
<feature type="transmembrane region" description="Helical" evidence="7">
    <location>
        <begin position="140"/>
        <end position="163"/>
    </location>
</feature>
<dbReference type="Gene3D" id="3.30.450.20">
    <property type="entry name" value="PAS domain"/>
    <property type="match status" value="2"/>
</dbReference>
<evidence type="ECO:0000256" key="2">
    <source>
        <dbReference type="ARBA" id="ARBA00022679"/>
    </source>
</evidence>
<dbReference type="PANTHER" id="PTHR43065">
    <property type="entry name" value="SENSOR HISTIDINE KINASE"/>
    <property type="match status" value="1"/>
</dbReference>
<dbReference type="InterPro" id="IPR000700">
    <property type="entry name" value="PAS-assoc_C"/>
</dbReference>
<name>A0A8T8K373_9EURY</name>
<feature type="transmembrane region" description="Helical" evidence="7">
    <location>
        <begin position="98"/>
        <end position="120"/>
    </location>
</feature>
<dbReference type="PANTHER" id="PTHR43065:SF23">
    <property type="entry name" value="SENSOR HISTIDINE KINASE PDTAS"/>
    <property type="match status" value="1"/>
</dbReference>
<dbReference type="EMBL" id="CP058560">
    <property type="protein sequence ID" value="QUH22417.1"/>
    <property type="molecule type" value="Genomic_DNA"/>
</dbReference>
<feature type="transmembrane region" description="Helical" evidence="7">
    <location>
        <begin position="62"/>
        <end position="86"/>
    </location>
</feature>
<dbReference type="GO" id="GO:0005524">
    <property type="term" value="F:ATP binding"/>
    <property type="evidence" value="ECO:0007669"/>
    <property type="project" value="UniProtKB-KW"/>
</dbReference>
<dbReference type="Pfam" id="PF16927">
    <property type="entry name" value="HisKA_7TM"/>
    <property type="match status" value="1"/>
</dbReference>
<feature type="domain" description="PAS" evidence="9">
    <location>
        <begin position="236"/>
        <end position="296"/>
    </location>
</feature>
<protein>
    <submittedName>
        <fullName evidence="11">PAS domain S-box protein</fullName>
    </submittedName>
</protein>
<dbReference type="NCBIfam" id="TIGR00229">
    <property type="entry name" value="sensory_box"/>
    <property type="match status" value="2"/>
</dbReference>
<dbReference type="Gene3D" id="3.30.565.10">
    <property type="entry name" value="Histidine kinase-like ATPase, C-terminal domain"/>
    <property type="match status" value="1"/>
</dbReference>
<feature type="transmembrane region" description="Helical" evidence="7">
    <location>
        <begin position="6"/>
        <end position="24"/>
    </location>
</feature>
<evidence type="ECO:0000259" key="8">
    <source>
        <dbReference type="PROSITE" id="PS50109"/>
    </source>
</evidence>
<dbReference type="CDD" id="cd00130">
    <property type="entry name" value="PAS"/>
    <property type="match status" value="2"/>
</dbReference>
<feature type="transmembrane region" description="Helical" evidence="7">
    <location>
        <begin position="175"/>
        <end position="196"/>
    </location>
</feature>
<sequence length="697" mass="79884">MFNEYSLISLLAALTSFFIGNFIYFRNPENSLNRVIAIFSVMVSFMAITEFAYRLVENPESALFWLKVSTLWPLIPAIMLQIALIFTNRGHILKNKFAYPLIYGPALIFILFGFTTDLLIGPPILEYWGWTYSIPENPIIYYLFSAWTVIISLSASILVFSYYFKAEGMDKKQALYLALGLFTPLILSLITDFIFIELSIPIPEFTQTMLTLGLIFIVYGIWRYNFPLLTPTLAAEKIISTMPNFLLLLDRKGRISKINKSIISQLGYSEKELLKESIYDIFTLENKPQLEKAIKNGESFNGECTIISNSGKAVEVLINLAPIYSIIKEPTGFVIIGTDITQRKKALQEILESELKFRSVIEQTSDGVALANHRGEIIYWNRALENITGYSKEKVTDRYLYEILYKMMTPENKELISEEKIQKIFKKAFASSKIPNKLHVEEKVIMRADGDFRDTQVTNFFLEKTNPSLFCTVVRDISDKKKAENILKNSLKEKEVMLREIHHRVKNNLQIISSLLNLQTNYVKDEEARDLFKESQNRVKSMSMIHESLYQSRDLAQVDFSIYISRLSSELFSSYGVNFNQIRLETSVEKINLDINTAIPCGLIINELLSNAIKYAFPHQEGIIKINFLQKEDLYVLEVSDNGVGLPDDIDFTGTNTLGLRLVSSLVDQLDGTIHLDKTKGTSFIMEFPELEYEPRL</sequence>
<evidence type="ECO:0000256" key="7">
    <source>
        <dbReference type="SAM" id="Phobius"/>
    </source>
</evidence>
<dbReference type="InterPro" id="IPR035965">
    <property type="entry name" value="PAS-like_dom_sf"/>
</dbReference>
<gene>
    <name evidence="11" type="ORF">HYG87_00875</name>
</gene>
<dbReference type="InterPro" id="IPR013767">
    <property type="entry name" value="PAS_fold"/>
</dbReference>
<keyword evidence="7" id="KW-0812">Transmembrane</keyword>
<dbReference type="InterPro" id="IPR031621">
    <property type="entry name" value="HisKA_7TM"/>
</dbReference>
<keyword evidence="3" id="KW-0547">Nucleotide-binding</keyword>
<evidence type="ECO:0000313" key="11">
    <source>
        <dbReference type="EMBL" id="QUH22417.1"/>
    </source>
</evidence>
<keyword evidence="4" id="KW-0418">Kinase</keyword>
<dbReference type="InterPro" id="IPR036890">
    <property type="entry name" value="HATPase_C_sf"/>
</dbReference>
<dbReference type="Proteomes" id="UP000681041">
    <property type="component" value="Chromosome"/>
</dbReference>
<dbReference type="GO" id="GO:0006355">
    <property type="term" value="P:regulation of DNA-templated transcription"/>
    <property type="evidence" value="ECO:0007669"/>
    <property type="project" value="InterPro"/>
</dbReference>
<dbReference type="InterPro" id="IPR000014">
    <property type="entry name" value="PAS"/>
</dbReference>
<dbReference type="Pfam" id="PF02518">
    <property type="entry name" value="HATPase_c"/>
    <property type="match status" value="1"/>
</dbReference>
<dbReference type="KEGG" id="meme:HYG87_00875"/>
<organism evidence="11 12">
    <name type="scientific">Methanobacterium alkalithermotolerans</name>
    <dbReference type="NCBI Taxonomy" id="2731220"/>
    <lineage>
        <taxon>Archaea</taxon>
        <taxon>Methanobacteriati</taxon>
        <taxon>Methanobacteriota</taxon>
        <taxon>Methanomada group</taxon>
        <taxon>Methanobacteria</taxon>
        <taxon>Methanobacteriales</taxon>
        <taxon>Methanobacteriaceae</taxon>
        <taxon>Methanobacterium</taxon>
    </lineage>
</organism>
<keyword evidence="6" id="KW-0902">Two-component regulatory system</keyword>
<keyword evidence="1" id="KW-0597">Phosphoprotein</keyword>
<dbReference type="SUPFAM" id="SSF55785">
    <property type="entry name" value="PYP-like sensor domain (PAS domain)"/>
    <property type="match status" value="2"/>
</dbReference>
<dbReference type="InterPro" id="IPR005467">
    <property type="entry name" value="His_kinase_dom"/>
</dbReference>
<keyword evidence="7" id="KW-0472">Membrane</keyword>
<feature type="domain" description="PAC" evidence="10">
    <location>
        <begin position="300"/>
        <end position="352"/>
    </location>
</feature>
<evidence type="ECO:0000259" key="10">
    <source>
        <dbReference type="PROSITE" id="PS50113"/>
    </source>
</evidence>
<dbReference type="RefSeq" id="WP_211533362.1">
    <property type="nucleotide sequence ID" value="NZ_CP058560.1"/>
</dbReference>
<dbReference type="InterPro" id="IPR003594">
    <property type="entry name" value="HATPase_dom"/>
</dbReference>
<evidence type="ECO:0000256" key="3">
    <source>
        <dbReference type="ARBA" id="ARBA00022741"/>
    </source>
</evidence>
<dbReference type="PROSITE" id="PS50112">
    <property type="entry name" value="PAS"/>
    <property type="match status" value="2"/>
</dbReference>
<dbReference type="PROSITE" id="PS50109">
    <property type="entry name" value="HIS_KIN"/>
    <property type="match status" value="1"/>
</dbReference>
<evidence type="ECO:0000256" key="6">
    <source>
        <dbReference type="ARBA" id="ARBA00023012"/>
    </source>
</evidence>
<reference evidence="11" key="1">
    <citation type="submission" date="2020-07" db="EMBL/GenBank/DDBJ databases">
        <title>Methanobacterium. sp. MethCan genome.</title>
        <authorList>
            <person name="Postec A."/>
            <person name="Quemeneur M."/>
        </authorList>
    </citation>
    <scope>NUCLEOTIDE SEQUENCE</scope>
    <source>
        <strain evidence="11">MethCAN</strain>
    </source>
</reference>
<dbReference type="SMART" id="SM00091">
    <property type="entry name" value="PAS"/>
    <property type="match status" value="2"/>
</dbReference>
<keyword evidence="2" id="KW-0808">Transferase</keyword>
<dbReference type="Pfam" id="PF13426">
    <property type="entry name" value="PAS_9"/>
    <property type="match status" value="1"/>
</dbReference>
<dbReference type="OrthoDB" id="8127at2157"/>
<dbReference type="AlphaFoldDB" id="A0A8T8K373"/>
<keyword evidence="7" id="KW-1133">Transmembrane helix</keyword>
<dbReference type="GO" id="GO:0016301">
    <property type="term" value="F:kinase activity"/>
    <property type="evidence" value="ECO:0007669"/>
    <property type="project" value="UniProtKB-KW"/>
</dbReference>
<feature type="domain" description="PAS" evidence="9">
    <location>
        <begin position="353"/>
        <end position="428"/>
    </location>
</feature>
<feature type="domain" description="Histidine kinase" evidence="8">
    <location>
        <begin position="500"/>
        <end position="692"/>
    </location>
</feature>
<dbReference type="InterPro" id="IPR011495">
    <property type="entry name" value="Sig_transdc_His_kin_sub2_dim/P"/>
</dbReference>
<evidence type="ECO:0000259" key="9">
    <source>
        <dbReference type="PROSITE" id="PS50112"/>
    </source>
</evidence>
<dbReference type="GeneID" id="64819273"/>
<evidence type="ECO:0000256" key="1">
    <source>
        <dbReference type="ARBA" id="ARBA00022553"/>
    </source>
</evidence>
<dbReference type="SUPFAM" id="SSF55874">
    <property type="entry name" value="ATPase domain of HSP90 chaperone/DNA topoisomerase II/histidine kinase"/>
    <property type="match status" value="1"/>
</dbReference>
<keyword evidence="5" id="KW-0067">ATP-binding</keyword>